<protein>
    <submittedName>
        <fullName evidence="3">CAAX amino terminal protease family protein</fullName>
    </submittedName>
</protein>
<dbReference type="InterPro" id="IPR003675">
    <property type="entry name" value="Rce1/LyrA-like_dom"/>
</dbReference>
<evidence type="ECO:0000256" key="1">
    <source>
        <dbReference type="SAM" id="Phobius"/>
    </source>
</evidence>
<keyword evidence="1" id="KW-1133">Transmembrane helix</keyword>
<gene>
    <name evidence="3" type="ORF">MFLO_13308</name>
</gene>
<name>A0ABN0RCS1_9LIST</name>
<organism evidence="3 4">
    <name type="scientific">Listeria floridensis FSL S10-1187</name>
    <dbReference type="NCBI Taxonomy" id="1265817"/>
    <lineage>
        <taxon>Bacteria</taxon>
        <taxon>Bacillati</taxon>
        <taxon>Bacillota</taxon>
        <taxon>Bacilli</taxon>
        <taxon>Bacillales</taxon>
        <taxon>Listeriaceae</taxon>
        <taxon>Listeria</taxon>
    </lineage>
</organism>
<reference evidence="3 4" key="1">
    <citation type="journal article" date="2014" name="Int. J. Syst. Evol. Microbiol.">
        <title>Listeria floridensis sp. nov., Listeria aquatica sp. nov., Listeria cornellensis sp. nov., Listeria riparia sp. nov. and Listeria grandensis sp. nov., from agricultural and natural environments.</title>
        <authorList>
            <person name="den Bakker H.C."/>
            <person name="Warchocki S."/>
            <person name="Wright E.M."/>
            <person name="Allred A.F."/>
            <person name="Ahlstrom C."/>
            <person name="Manuel C.S."/>
            <person name="Stasiewicz M.J."/>
            <person name="Burrell A."/>
            <person name="Roof S."/>
            <person name="Strawn L."/>
            <person name="Fortes E.D."/>
            <person name="Nightingale K.K."/>
            <person name="Kephart D."/>
            <person name="Wiedmann M."/>
        </authorList>
    </citation>
    <scope>NUCLEOTIDE SEQUENCE [LARGE SCALE GENOMIC DNA]</scope>
    <source>
        <strain evidence="3 4">FSL S10-1187</strain>
    </source>
</reference>
<feature type="transmembrane region" description="Helical" evidence="1">
    <location>
        <begin position="102"/>
        <end position="120"/>
    </location>
</feature>
<dbReference type="Proteomes" id="UP000019249">
    <property type="component" value="Unassembled WGS sequence"/>
</dbReference>
<sequence>MKQNLTLLFKKIHLKDVWLIIWLTIVTIIVSNTLAVIAAKFTSLASNPSVIPDSSAHPAAEYFLNFSTDIFQLLGEEFYAIIPFLLLLQWFTHTFGWSRKKAILVAWLLSSLLFGAMHLSTYNWNLLQSLMVIGVTRLFLTYAYLKTKNIWVSYIVHLLYDSILFALPLLGL</sequence>
<accession>A0ABN0RCS1</accession>
<feature type="transmembrane region" description="Helical" evidence="1">
    <location>
        <begin position="20"/>
        <end position="39"/>
    </location>
</feature>
<feature type="transmembrane region" description="Helical" evidence="1">
    <location>
        <begin position="126"/>
        <end position="145"/>
    </location>
</feature>
<comment type="caution">
    <text evidence="3">The sequence shown here is derived from an EMBL/GenBank/DDBJ whole genome shotgun (WGS) entry which is preliminary data.</text>
</comment>
<keyword evidence="1" id="KW-0472">Membrane</keyword>
<evidence type="ECO:0000259" key="2">
    <source>
        <dbReference type="Pfam" id="PF02517"/>
    </source>
</evidence>
<feature type="domain" description="CAAX prenyl protease 2/Lysostaphin resistance protein A-like" evidence="2">
    <location>
        <begin position="86"/>
        <end position="162"/>
    </location>
</feature>
<feature type="transmembrane region" description="Helical" evidence="1">
    <location>
        <begin position="152"/>
        <end position="171"/>
    </location>
</feature>
<keyword evidence="3" id="KW-0645">Protease</keyword>
<feature type="transmembrane region" description="Helical" evidence="1">
    <location>
        <begin position="70"/>
        <end position="90"/>
    </location>
</feature>
<evidence type="ECO:0000313" key="4">
    <source>
        <dbReference type="Proteomes" id="UP000019249"/>
    </source>
</evidence>
<dbReference type="GO" id="GO:0006508">
    <property type="term" value="P:proteolysis"/>
    <property type="evidence" value="ECO:0007669"/>
    <property type="project" value="UniProtKB-KW"/>
</dbReference>
<dbReference type="Pfam" id="PF02517">
    <property type="entry name" value="Rce1-like"/>
    <property type="match status" value="1"/>
</dbReference>
<dbReference type="GO" id="GO:0008233">
    <property type="term" value="F:peptidase activity"/>
    <property type="evidence" value="ECO:0007669"/>
    <property type="project" value="UniProtKB-KW"/>
</dbReference>
<keyword evidence="4" id="KW-1185">Reference proteome</keyword>
<dbReference type="EMBL" id="AODF01000032">
    <property type="protein sequence ID" value="EUJ27441.1"/>
    <property type="molecule type" value="Genomic_DNA"/>
</dbReference>
<proteinExistence type="predicted"/>
<keyword evidence="1" id="KW-0812">Transmembrane</keyword>
<keyword evidence="3" id="KW-0378">Hydrolase</keyword>
<evidence type="ECO:0000313" key="3">
    <source>
        <dbReference type="EMBL" id="EUJ27441.1"/>
    </source>
</evidence>